<reference evidence="1 2" key="1">
    <citation type="submission" date="2019-01" db="EMBL/GenBank/DDBJ databases">
        <title>The draft genome of Rhizobium sp. 24NR.</title>
        <authorList>
            <person name="Liu L."/>
            <person name="Liang L."/>
            <person name="Shi S."/>
            <person name="Xu L."/>
            <person name="Wang X."/>
            <person name="Li L."/>
            <person name="Zhang X."/>
        </authorList>
    </citation>
    <scope>NUCLEOTIDE SEQUENCE [LARGE SCALE GENOMIC DNA]</scope>
    <source>
        <strain evidence="1 2">24NR</strain>
    </source>
</reference>
<organism evidence="1 2">
    <name type="scientific">Neorhizobium lilium</name>
    <dbReference type="NCBI Taxonomy" id="2503024"/>
    <lineage>
        <taxon>Bacteria</taxon>
        <taxon>Pseudomonadati</taxon>
        <taxon>Pseudomonadota</taxon>
        <taxon>Alphaproteobacteria</taxon>
        <taxon>Hyphomicrobiales</taxon>
        <taxon>Rhizobiaceae</taxon>
        <taxon>Rhizobium/Agrobacterium group</taxon>
        <taxon>Neorhizobium</taxon>
    </lineage>
</organism>
<keyword evidence="2" id="KW-1185">Reference proteome</keyword>
<sequence>MTGHGSFFPAAIALHDLRTMREAVRRSAKLTGAVHRAELDVLAKIVFRYYARGLADPRRLADIAAFLSSSRAFHNELAYSQTSGGAIDGARQQVGSPSAP</sequence>
<dbReference type="AlphaFoldDB" id="A0A444LHB9"/>
<proteinExistence type="predicted"/>
<evidence type="ECO:0000313" key="2">
    <source>
        <dbReference type="Proteomes" id="UP000287687"/>
    </source>
</evidence>
<name>A0A444LHB9_9HYPH</name>
<comment type="caution">
    <text evidence="1">The sequence shown here is derived from an EMBL/GenBank/DDBJ whole genome shotgun (WGS) entry which is preliminary data.</text>
</comment>
<evidence type="ECO:0000313" key="1">
    <source>
        <dbReference type="EMBL" id="RWX78314.1"/>
    </source>
</evidence>
<dbReference type="EMBL" id="SBIP01000002">
    <property type="protein sequence ID" value="RWX78314.1"/>
    <property type="molecule type" value="Genomic_DNA"/>
</dbReference>
<accession>A0A444LHB9</accession>
<protein>
    <submittedName>
        <fullName evidence="1">Uncharacterized protein</fullName>
    </submittedName>
</protein>
<dbReference type="OrthoDB" id="8403505at2"/>
<dbReference type="RefSeq" id="WP_128442292.1">
    <property type="nucleotide sequence ID" value="NZ_SBIP01000002.1"/>
</dbReference>
<gene>
    <name evidence="1" type="ORF">EPK99_06710</name>
</gene>
<dbReference type="Proteomes" id="UP000287687">
    <property type="component" value="Unassembled WGS sequence"/>
</dbReference>